<name>A0A7R7ID04_9FIRM</name>
<dbReference type="PANTHER" id="PTHR11476">
    <property type="entry name" value="HISTIDYL-TRNA SYNTHETASE"/>
    <property type="match status" value="1"/>
</dbReference>
<proteinExistence type="inferred from homology"/>
<evidence type="ECO:0000259" key="9">
    <source>
        <dbReference type="PROSITE" id="PS50862"/>
    </source>
</evidence>
<dbReference type="GO" id="GO:0005524">
    <property type="term" value="F:ATP binding"/>
    <property type="evidence" value="ECO:0007669"/>
    <property type="project" value="UniProtKB-KW"/>
</dbReference>
<keyword evidence="11" id="KW-1185">Reference proteome</keyword>
<feature type="binding site" evidence="8">
    <location>
        <position position="123"/>
    </location>
    <ligand>
        <name>L-histidine</name>
        <dbReference type="ChEBI" id="CHEBI:57595"/>
    </ligand>
</feature>
<keyword evidence="10" id="KW-0436">Ligase</keyword>
<evidence type="ECO:0000313" key="11">
    <source>
        <dbReference type="Proteomes" id="UP000595897"/>
    </source>
</evidence>
<dbReference type="RefSeq" id="WP_271712220.1">
    <property type="nucleotide sequence ID" value="NZ_AP024169.1"/>
</dbReference>
<dbReference type="PROSITE" id="PS50862">
    <property type="entry name" value="AA_TRNA_LIGASE_II"/>
    <property type="match status" value="1"/>
</dbReference>
<keyword evidence="3" id="KW-0547">Nucleotide-binding</keyword>
<dbReference type="InterPro" id="IPR045864">
    <property type="entry name" value="aa-tRNA-synth_II/BPL/LPL"/>
</dbReference>
<evidence type="ECO:0000256" key="7">
    <source>
        <dbReference type="NCBIfam" id="TIGR00442"/>
    </source>
</evidence>
<evidence type="ECO:0000256" key="1">
    <source>
        <dbReference type="ARBA" id="ARBA00008226"/>
    </source>
</evidence>
<dbReference type="Gene3D" id="3.30.930.10">
    <property type="entry name" value="Bira Bifunctional Protein, Domain 2"/>
    <property type="match status" value="1"/>
</dbReference>
<evidence type="ECO:0000256" key="2">
    <source>
        <dbReference type="ARBA" id="ARBA00012815"/>
    </source>
</evidence>
<feature type="domain" description="Aminoacyl-transfer RNA synthetases class-II family profile" evidence="9">
    <location>
        <begin position="13"/>
        <end position="346"/>
    </location>
</feature>
<dbReference type="CDD" id="cd00773">
    <property type="entry name" value="HisRS-like_core"/>
    <property type="match status" value="1"/>
</dbReference>
<organism evidence="10 11">
    <name type="scientific">Anaeromicropila herbilytica</name>
    <dbReference type="NCBI Taxonomy" id="2785025"/>
    <lineage>
        <taxon>Bacteria</taxon>
        <taxon>Bacillati</taxon>
        <taxon>Bacillota</taxon>
        <taxon>Clostridia</taxon>
        <taxon>Lachnospirales</taxon>
        <taxon>Lachnospiraceae</taxon>
        <taxon>Anaeromicropila</taxon>
    </lineage>
</organism>
<evidence type="ECO:0000256" key="4">
    <source>
        <dbReference type="ARBA" id="ARBA00022840"/>
    </source>
</evidence>
<protein>
    <recommendedName>
        <fullName evidence="2 7">Histidine--tRNA ligase</fullName>
        <ecNumber evidence="2 7">6.1.1.21</ecNumber>
    </recommendedName>
</protein>
<evidence type="ECO:0000256" key="6">
    <source>
        <dbReference type="ARBA" id="ARBA00047639"/>
    </source>
</evidence>
<feature type="binding site" evidence="8">
    <location>
        <position position="141"/>
    </location>
    <ligand>
        <name>L-histidine</name>
        <dbReference type="ChEBI" id="CHEBI:57595"/>
    </ligand>
</feature>
<keyword evidence="5" id="KW-0648">Protein biosynthesis</keyword>
<evidence type="ECO:0000313" key="10">
    <source>
        <dbReference type="EMBL" id="BCN31072.1"/>
    </source>
</evidence>
<dbReference type="EC" id="6.1.1.21" evidence="2 7"/>
<dbReference type="InterPro" id="IPR041715">
    <property type="entry name" value="HisRS-like_core"/>
</dbReference>
<gene>
    <name evidence="10" type="primary">hisS_2</name>
    <name evidence="10" type="ORF">bsdtb5_23670</name>
</gene>
<dbReference type="GO" id="GO:0016740">
    <property type="term" value="F:transferase activity"/>
    <property type="evidence" value="ECO:0007669"/>
    <property type="project" value="UniProtKB-ARBA"/>
</dbReference>
<keyword evidence="4" id="KW-0067">ATP-binding</keyword>
<feature type="binding site" evidence="8">
    <location>
        <begin position="93"/>
        <end position="95"/>
    </location>
    <ligand>
        <name>L-histidine</name>
        <dbReference type="ChEBI" id="CHEBI:57595"/>
    </ligand>
</feature>
<dbReference type="EMBL" id="AP024169">
    <property type="protein sequence ID" value="BCN31072.1"/>
    <property type="molecule type" value="Genomic_DNA"/>
</dbReference>
<evidence type="ECO:0000256" key="3">
    <source>
        <dbReference type="ARBA" id="ARBA00022741"/>
    </source>
</evidence>
<dbReference type="GO" id="GO:0004821">
    <property type="term" value="F:histidine-tRNA ligase activity"/>
    <property type="evidence" value="ECO:0007669"/>
    <property type="project" value="UniProtKB-UniRule"/>
</dbReference>
<evidence type="ECO:0000256" key="8">
    <source>
        <dbReference type="PIRSR" id="PIRSR001549-1"/>
    </source>
</evidence>
<dbReference type="PIRSF" id="PIRSF001549">
    <property type="entry name" value="His-tRNA_synth"/>
    <property type="match status" value="1"/>
</dbReference>
<dbReference type="PANTHER" id="PTHR11476:SF7">
    <property type="entry name" value="HISTIDINE--TRNA LIGASE"/>
    <property type="match status" value="1"/>
</dbReference>
<dbReference type="GO" id="GO:0005737">
    <property type="term" value="C:cytoplasm"/>
    <property type="evidence" value="ECO:0007669"/>
    <property type="project" value="UniProtKB-UniRule"/>
</dbReference>
<comment type="similarity">
    <text evidence="1">Belongs to the class-II aminoacyl-tRNA synthetase family.</text>
</comment>
<comment type="catalytic activity">
    <reaction evidence="6">
        <text>tRNA(His) + L-histidine + ATP = L-histidyl-tRNA(His) + AMP + diphosphate + H(+)</text>
        <dbReference type="Rhea" id="RHEA:17313"/>
        <dbReference type="Rhea" id="RHEA-COMP:9665"/>
        <dbReference type="Rhea" id="RHEA-COMP:9689"/>
        <dbReference type="ChEBI" id="CHEBI:15378"/>
        <dbReference type="ChEBI" id="CHEBI:30616"/>
        <dbReference type="ChEBI" id="CHEBI:33019"/>
        <dbReference type="ChEBI" id="CHEBI:57595"/>
        <dbReference type="ChEBI" id="CHEBI:78442"/>
        <dbReference type="ChEBI" id="CHEBI:78527"/>
        <dbReference type="ChEBI" id="CHEBI:456215"/>
        <dbReference type="EC" id="6.1.1.21"/>
    </reaction>
</comment>
<evidence type="ECO:0000256" key="5">
    <source>
        <dbReference type="ARBA" id="ARBA00022917"/>
    </source>
</evidence>
<dbReference type="SUPFAM" id="SSF55681">
    <property type="entry name" value="Class II aaRS and biotin synthetases"/>
    <property type="match status" value="1"/>
</dbReference>
<dbReference type="InterPro" id="IPR015807">
    <property type="entry name" value="His-tRNA-ligase"/>
</dbReference>
<dbReference type="GO" id="GO:0140096">
    <property type="term" value="F:catalytic activity, acting on a protein"/>
    <property type="evidence" value="ECO:0007669"/>
    <property type="project" value="UniProtKB-ARBA"/>
</dbReference>
<sequence>MTFIKTPVKGMCDLLPEDMRLREYVLSMIKETYELYGFSQIETPIVEHLENLTGKQGGENEKLMFQIMKRGDDLKKSYDDGKGELADSALRYDLTVPLARYYSNNMSKLTMPFKSLQIGNVFRADKPQKGRFRQFMQCDLDILGDNTILAEIELIAATSNMLTNIFKEVGISEFTVHINDRKILKAIGTYSGFCEEELDEVFISLDKMDKIGADKVKEELLFKGYPAQNVEKFISIFNNKNEESSCEDFCKFLTSDIVDTQIIQNIDSIIGCVKKMIKGEVKLVYNPALVRGMSYYTGTIFEISIPGYNFSIAGGGRYDEMIGKFCGQSIPACGFSIGFERIITILKDNAKFANYSNKKSIAILIDKNINSEKIIEILEEATALREDGNIVLVQPLNKNVKFQVENLEKEGYTDIRKKYS</sequence>
<reference evidence="10 11" key="1">
    <citation type="submission" date="2020-11" db="EMBL/GenBank/DDBJ databases">
        <title>Draft genome sequencing of a Lachnospiraceae strain isolated from anoxic soil subjected to BSD treatment.</title>
        <authorList>
            <person name="Uek A."/>
            <person name="Tonouchi A."/>
        </authorList>
    </citation>
    <scope>NUCLEOTIDE SEQUENCE [LARGE SCALE GENOMIC DNA]</scope>
    <source>
        <strain evidence="10 11">TB5</strain>
    </source>
</reference>
<dbReference type="InterPro" id="IPR004516">
    <property type="entry name" value="HisRS/HisZ"/>
</dbReference>
<dbReference type="KEGG" id="ahb:bsdtb5_23670"/>
<dbReference type="InterPro" id="IPR006195">
    <property type="entry name" value="aa-tRNA-synth_II"/>
</dbReference>
<dbReference type="Pfam" id="PF13393">
    <property type="entry name" value="tRNA-synt_His"/>
    <property type="match status" value="1"/>
</dbReference>
<feature type="binding site" evidence="8">
    <location>
        <position position="137"/>
    </location>
    <ligand>
        <name>L-histidine</name>
        <dbReference type="ChEBI" id="CHEBI:57595"/>
    </ligand>
</feature>
<accession>A0A7R7ID04</accession>
<dbReference type="GO" id="GO:0006427">
    <property type="term" value="P:histidyl-tRNA aminoacylation"/>
    <property type="evidence" value="ECO:0007669"/>
    <property type="project" value="UniProtKB-UniRule"/>
</dbReference>
<dbReference type="Proteomes" id="UP000595897">
    <property type="component" value="Chromosome"/>
</dbReference>
<dbReference type="NCBIfam" id="TIGR00442">
    <property type="entry name" value="hisS"/>
    <property type="match status" value="1"/>
</dbReference>
<feature type="binding site" evidence="8">
    <location>
        <begin position="295"/>
        <end position="296"/>
    </location>
    <ligand>
        <name>L-histidine</name>
        <dbReference type="ChEBI" id="CHEBI:57595"/>
    </ligand>
</feature>
<feature type="binding site" evidence="8">
    <location>
        <position position="291"/>
    </location>
    <ligand>
        <name>L-histidine</name>
        <dbReference type="ChEBI" id="CHEBI:57595"/>
    </ligand>
</feature>
<dbReference type="AlphaFoldDB" id="A0A7R7ID04"/>